<dbReference type="PANTHER" id="PTHR10174:SF222">
    <property type="entry name" value="GH10083P-RELATED"/>
    <property type="match status" value="1"/>
</dbReference>
<dbReference type="GO" id="GO:1902936">
    <property type="term" value="F:phosphatidylinositol bisphosphate binding"/>
    <property type="evidence" value="ECO:0007669"/>
    <property type="project" value="TreeGrafter"/>
</dbReference>
<accession>A0A2H4RMU5</accession>
<dbReference type="CDD" id="cd00170">
    <property type="entry name" value="SEC14"/>
    <property type="match status" value="1"/>
</dbReference>
<sequence>MESIPKDSIFEFNPDTLEYLRKQYDLDKPGRIEEAINILEEWIKKQNHFVVKEFPRDYLERAIIISKGSVERAKTKLDKICTFRTLFPLDFFGVYDVKNSPLLDDLYGIFLPKLTEDHYRVYFMKNKAKTFKTGFIDFYRYFFMQCEYIQAYDYCNGLILVIDYTEANVMETVKWFNLVDLREAFSIVREGYGMRIKGIHFVSGSRAVDAIVVIFKQVLSAKVAGRIHVHKNMETILEVIDKDIIPVEYGGNEKSLLELHKKNLEILTSDSFTSHLSEISKAQTNEHLRISSDNQPNQYLGLPGSFRALSVDQSVKMEVSKGHKQ</sequence>
<dbReference type="PROSITE" id="PS50191">
    <property type="entry name" value="CRAL_TRIO"/>
    <property type="match status" value="1"/>
</dbReference>
<evidence type="ECO:0000259" key="1">
    <source>
        <dbReference type="PROSITE" id="PS50191"/>
    </source>
</evidence>
<dbReference type="AlphaFoldDB" id="A0A2H4RMU5"/>
<protein>
    <submittedName>
        <fullName evidence="2">CRAL-TRIO domain-containing protein</fullName>
    </submittedName>
</protein>
<reference evidence="2" key="1">
    <citation type="journal article" date="2017" name="Genome Biol. Evol.">
        <title>Copy Number Variation and Expression Analysis Reveals a Nonorthologous Pinta Gene Family Member Involved in Butterfly Vision.</title>
        <authorList>
            <person name="Macias-Munoz A."/>
            <person name="McCulloch K.J."/>
            <person name="Briscoe A.D."/>
        </authorList>
    </citation>
    <scope>NUCLEOTIDE SEQUENCE</scope>
</reference>
<organism evidence="2">
    <name type="scientific">Bicyclus anynana</name>
    <name type="common">Squinting bush brown butterfly</name>
    <dbReference type="NCBI Taxonomy" id="110368"/>
    <lineage>
        <taxon>Eukaryota</taxon>
        <taxon>Metazoa</taxon>
        <taxon>Ecdysozoa</taxon>
        <taxon>Arthropoda</taxon>
        <taxon>Hexapoda</taxon>
        <taxon>Insecta</taxon>
        <taxon>Pterygota</taxon>
        <taxon>Neoptera</taxon>
        <taxon>Endopterygota</taxon>
        <taxon>Lepidoptera</taxon>
        <taxon>Glossata</taxon>
        <taxon>Ditrysia</taxon>
        <taxon>Papilionoidea</taxon>
        <taxon>Nymphalidae</taxon>
        <taxon>Satyrinae</taxon>
        <taxon>Satyrini</taxon>
        <taxon>Mycalesina</taxon>
        <taxon>Bicyclus</taxon>
    </lineage>
</organism>
<dbReference type="EMBL" id="MG434650">
    <property type="protein sequence ID" value="ATY51956.1"/>
    <property type="molecule type" value="mRNA"/>
</dbReference>
<dbReference type="InterPro" id="IPR036865">
    <property type="entry name" value="CRAL-TRIO_dom_sf"/>
</dbReference>
<evidence type="ECO:0000313" key="2">
    <source>
        <dbReference type="EMBL" id="ATY51956.1"/>
    </source>
</evidence>
<dbReference type="PANTHER" id="PTHR10174">
    <property type="entry name" value="ALPHA-TOCOPHEROL TRANSFER PROTEIN-RELATED"/>
    <property type="match status" value="1"/>
</dbReference>
<dbReference type="SUPFAM" id="SSF52087">
    <property type="entry name" value="CRAL/TRIO domain"/>
    <property type="match status" value="1"/>
</dbReference>
<dbReference type="OrthoDB" id="7422178at2759"/>
<name>A0A2H4RMU5_BICAN</name>
<feature type="domain" description="CRAL-TRIO" evidence="1">
    <location>
        <begin position="79"/>
        <end position="257"/>
    </location>
</feature>
<dbReference type="InterPro" id="IPR036273">
    <property type="entry name" value="CRAL/TRIO_N_dom_sf"/>
</dbReference>
<dbReference type="Gene3D" id="3.40.525.10">
    <property type="entry name" value="CRAL-TRIO lipid binding domain"/>
    <property type="match status" value="1"/>
</dbReference>
<dbReference type="Pfam" id="PF00650">
    <property type="entry name" value="CRAL_TRIO"/>
    <property type="match status" value="1"/>
</dbReference>
<dbReference type="PRINTS" id="PR00180">
    <property type="entry name" value="CRETINALDHBP"/>
</dbReference>
<dbReference type="SUPFAM" id="SSF46938">
    <property type="entry name" value="CRAL/TRIO N-terminal domain"/>
    <property type="match status" value="1"/>
</dbReference>
<dbReference type="InterPro" id="IPR001251">
    <property type="entry name" value="CRAL-TRIO_dom"/>
</dbReference>
<proteinExistence type="evidence at transcript level"/>
<dbReference type="GO" id="GO:0016020">
    <property type="term" value="C:membrane"/>
    <property type="evidence" value="ECO:0007669"/>
    <property type="project" value="TreeGrafter"/>
</dbReference>